<dbReference type="PANTHER" id="PTHR12483">
    <property type="entry name" value="SOLUTE CARRIER FAMILY 31 COPPER TRANSPORTERS"/>
    <property type="match status" value="1"/>
</dbReference>
<dbReference type="eggNOG" id="KOG3386">
    <property type="taxonomic scope" value="Eukaryota"/>
</dbReference>
<protein>
    <recommendedName>
        <fullName evidence="4">Copper transport protein</fullName>
    </recommendedName>
</protein>
<name>A0A1I7TZG9_9PELO</name>
<keyword evidence="5" id="KW-0732">Signal</keyword>
<evidence type="ECO:0000313" key="7">
    <source>
        <dbReference type="WBParaSite" id="Csp11.Scaffold629.g13346.t1"/>
    </source>
</evidence>
<dbReference type="GO" id="GO:0016020">
    <property type="term" value="C:membrane"/>
    <property type="evidence" value="ECO:0007669"/>
    <property type="project" value="UniProtKB-SubCell"/>
</dbReference>
<dbReference type="AlphaFoldDB" id="A0A1I7TZG9"/>
<feature type="transmembrane region" description="Helical" evidence="4">
    <location>
        <begin position="129"/>
        <end position="155"/>
    </location>
</feature>
<dbReference type="PANTHER" id="PTHR12483:SF127">
    <property type="entry name" value="COPPER TRANSPORT PROTEIN"/>
    <property type="match status" value="1"/>
</dbReference>
<evidence type="ECO:0000256" key="4">
    <source>
        <dbReference type="RuleBase" id="RU367022"/>
    </source>
</evidence>
<accession>A0A1I7TZG9</accession>
<keyword evidence="4" id="KW-0187">Copper transport</keyword>
<evidence type="ECO:0000256" key="2">
    <source>
        <dbReference type="ARBA" id="ARBA00022989"/>
    </source>
</evidence>
<keyword evidence="6" id="KW-1185">Reference proteome</keyword>
<organism evidence="6 7">
    <name type="scientific">Caenorhabditis tropicalis</name>
    <dbReference type="NCBI Taxonomy" id="1561998"/>
    <lineage>
        <taxon>Eukaryota</taxon>
        <taxon>Metazoa</taxon>
        <taxon>Ecdysozoa</taxon>
        <taxon>Nematoda</taxon>
        <taxon>Chromadorea</taxon>
        <taxon>Rhabditida</taxon>
        <taxon>Rhabditina</taxon>
        <taxon>Rhabditomorpha</taxon>
        <taxon>Rhabditoidea</taxon>
        <taxon>Rhabditidae</taxon>
        <taxon>Peloderinae</taxon>
        <taxon>Caenorhabditis</taxon>
    </lineage>
</organism>
<evidence type="ECO:0000256" key="3">
    <source>
        <dbReference type="ARBA" id="ARBA00023136"/>
    </source>
</evidence>
<dbReference type="Proteomes" id="UP000095282">
    <property type="component" value="Unplaced"/>
</dbReference>
<comment type="subcellular location">
    <subcellularLocation>
        <location evidence="4">Membrane</location>
        <topology evidence="4">Multi-pass membrane protein</topology>
    </subcellularLocation>
</comment>
<keyword evidence="3 4" id="KW-0472">Membrane</keyword>
<evidence type="ECO:0000256" key="1">
    <source>
        <dbReference type="ARBA" id="ARBA00022692"/>
    </source>
</evidence>
<comment type="similarity">
    <text evidence="4">Belongs to the copper transporter (Ctr) (TC 1.A.56) family. SLC31A subfamily.</text>
</comment>
<evidence type="ECO:0000256" key="5">
    <source>
        <dbReference type="SAM" id="SignalP"/>
    </source>
</evidence>
<keyword evidence="1 4" id="KW-0812">Transmembrane</keyword>
<dbReference type="GO" id="GO:0005375">
    <property type="term" value="F:copper ion transmembrane transporter activity"/>
    <property type="evidence" value="ECO:0007669"/>
    <property type="project" value="UniProtKB-UniRule"/>
</dbReference>
<keyword evidence="4" id="KW-0813">Transport</keyword>
<keyword evidence="4" id="KW-0186">Copper</keyword>
<feature type="transmembrane region" description="Helical" evidence="4">
    <location>
        <begin position="212"/>
        <end position="230"/>
    </location>
</feature>
<dbReference type="InterPro" id="IPR007274">
    <property type="entry name" value="Cop_transporter"/>
</dbReference>
<reference evidence="7" key="1">
    <citation type="submission" date="2016-11" db="UniProtKB">
        <authorList>
            <consortium name="WormBaseParasite"/>
        </authorList>
    </citation>
    <scope>IDENTIFICATION</scope>
</reference>
<feature type="chain" id="PRO_5009308199" description="Copper transport protein" evidence="5">
    <location>
        <begin position="17"/>
        <end position="269"/>
    </location>
</feature>
<keyword evidence="4" id="KW-0406">Ion transport</keyword>
<keyword evidence="2 4" id="KW-1133">Transmembrane helix</keyword>
<sequence length="269" mass="30936">MFKFMWFLSLLGVLSSLKEMTMEEKRVENALFAMVGEDPPNDVPLNHKDQTLHDMLITSVKAVKDSHVGRLPNETEPEFKKCFPCNYESVNKRMASEEDQTYASSNWLHFGSSEIVIFDFWRIRNSKGMIISCIAIFILGALFEGLKWYQIYFALHKKFKRKESFHLPVIVTVTDGRALKEDFKVNDPLVKNSKTKVSERPSPFSLYRVTQALLYIFQLCLAYLMVLIVMTYNVWLAMSVILGAGFGHWIVTAFCASNSNSEETNDNCH</sequence>
<dbReference type="WBParaSite" id="Csp11.Scaffold629.g13346.t1">
    <property type="protein sequence ID" value="Csp11.Scaffold629.g13346.t1"/>
    <property type="gene ID" value="Csp11.Scaffold629.g13346"/>
</dbReference>
<dbReference type="Pfam" id="PF04145">
    <property type="entry name" value="Ctr"/>
    <property type="match status" value="1"/>
</dbReference>
<evidence type="ECO:0000313" key="6">
    <source>
        <dbReference type="Proteomes" id="UP000095282"/>
    </source>
</evidence>
<feature type="signal peptide" evidence="5">
    <location>
        <begin position="1"/>
        <end position="16"/>
    </location>
</feature>
<proteinExistence type="inferred from homology"/>